<dbReference type="EMBL" id="QRGA01000013">
    <property type="protein sequence ID" value="RDU96780.1"/>
    <property type="molecule type" value="Genomic_DNA"/>
</dbReference>
<gene>
    <name evidence="1" type="ORF">DWV00_21950</name>
</gene>
<protein>
    <submittedName>
        <fullName evidence="1">L-rhamnose mutarotase</fullName>
        <ecNumber evidence="1">5.1.3.32</ecNumber>
    </submittedName>
</protein>
<organism evidence="1 2">
    <name type="scientific">Trinickia dinghuensis</name>
    <dbReference type="NCBI Taxonomy" id="2291023"/>
    <lineage>
        <taxon>Bacteria</taxon>
        <taxon>Pseudomonadati</taxon>
        <taxon>Pseudomonadota</taxon>
        <taxon>Betaproteobacteria</taxon>
        <taxon>Burkholderiales</taxon>
        <taxon>Burkholderiaceae</taxon>
        <taxon>Trinickia</taxon>
    </lineage>
</organism>
<evidence type="ECO:0000313" key="2">
    <source>
        <dbReference type="Proteomes" id="UP000256838"/>
    </source>
</evidence>
<comment type="caution">
    <text evidence="1">The sequence shown here is derived from an EMBL/GenBank/DDBJ whole genome shotgun (WGS) entry which is preliminary data.</text>
</comment>
<dbReference type="OrthoDB" id="9799608at2"/>
<dbReference type="Proteomes" id="UP000256838">
    <property type="component" value="Unassembled WGS sequence"/>
</dbReference>
<reference evidence="1 2" key="1">
    <citation type="submission" date="2018-08" db="EMBL/GenBank/DDBJ databases">
        <title>Paraburkholderia sp. DHOM06 isolated from forest soil.</title>
        <authorList>
            <person name="Gao Z.-H."/>
            <person name="Qiu L.-H."/>
        </authorList>
    </citation>
    <scope>NUCLEOTIDE SEQUENCE [LARGE SCALE GENOMIC DNA]</scope>
    <source>
        <strain evidence="1 2">DHOM06</strain>
    </source>
</reference>
<dbReference type="PANTHER" id="PTHR34389">
    <property type="entry name" value="L-RHAMNOSE MUTAROTASE"/>
    <property type="match status" value="1"/>
</dbReference>
<evidence type="ECO:0000313" key="1">
    <source>
        <dbReference type="EMBL" id="RDU96780.1"/>
    </source>
</evidence>
<dbReference type="Pfam" id="PF05336">
    <property type="entry name" value="rhaM"/>
    <property type="match status" value="1"/>
</dbReference>
<dbReference type="SUPFAM" id="SSF54909">
    <property type="entry name" value="Dimeric alpha+beta barrel"/>
    <property type="match status" value="1"/>
</dbReference>
<dbReference type="InterPro" id="IPR008000">
    <property type="entry name" value="Rham/fucose_mutarotase"/>
</dbReference>
<accession>A0A3D8JV98</accession>
<dbReference type="AlphaFoldDB" id="A0A3D8JV98"/>
<keyword evidence="2" id="KW-1185">Reference proteome</keyword>
<dbReference type="RefSeq" id="WP_115535835.1">
    <property type="nucleotide sequence ID" value="NZ_QRGA01000013.1"/>
</dbReference>
<name>A0A3D8JV98_9BURK</name>
<proteinExistence type="predicted"/>
<dbReference type="Gene3D" id="3.30.70.100">
    <property type="match status" value="1"/>
</dbReference>
<dbReference type="EC" id="5.1.3.32" evidence="1"/>
<dbReference type="InterPro" id="IPR011008">
    <property type="entry name" value="Dimeric_a/b-barrel"/>
</dbReference>
<dbReference type="GO" id="GO:0062192">
    <property type="term" value="F:L-rhamnose mutarotase activity"/>
    <property type="evidence" value="ECO:0007669"/>
    <property type="project" value="UniProtKB-EC"/>
</dbReference>
<sequence>MRKMAMVIGLRPEKIDEYRRLHANVWPAVQTRIRQSNIRNYSIFLREPENLLFAYWEYHGGDFAADMAAMAAAPETQRWWALTAPCQMRLASAQDGEQWAMMEQVFELDPDIIDPETR</sequence>
<keyword evidence="1" id="KW-0413">Isomerase</keyword>
<dbReference type="PANTHER" id="PTHR34389:SF2">
    <property type="entry name" value="L-RHAMNOSE MUTAROTASE"/>
    <property type="match status" value="1"/>
</dbReference>